<gene>
    <name evidence="2" type="ORF">GTCCBUS3UF5_31710</name>
</gene>
<dbReference type="GeneID" id="51990102"/>
<evidence type="ECO:0000256" key="1">
    <source>
        <dbReference type="SAM" id="MobiDB-lite"/>
    </source>
</evidence>
<protein>
    <submittedName>
        <fullName evidence="2">Uncharacterized protein</fullName>
    </submittedName>
</protein>
<proteinExistence type="predicted"/>
<reference evidence="2 3" key="1">
    <citation type="submission" date="2011-11" db="EMBL/GenBank/DDBJ databases">
        <title>Complete genome sequence of thermophilic Geobacillus thermoleovorans CCB_US3_UF5.</title>
        <authorList>
            <person name="Muhd Sakaff M.K.L."/>
            <person name="Abdul Rahman A.Y."/>
            <person name="Saito J.A."/>
            <person name="Hou S."/>
            <person name="Alam M."/>
        </authorList>
    </citation>
    <scope>NUCLEOTIDE SEQUENCE [LARGE SCALE GENOMIC DNA]</scope>
    <source>
        <strain evidence="2 3">CCB_US3_UF5</strain>
    </source>
</reference>
<dbReference type="EMBL" id="CP003125">
    <property type="protein sequence ID" value="AEV20474.1"/>
    <property type="molecule type" value="Genomic_DNA"/>
</dbReference>
<accession>A0ABN4A234</accession>
<evidence type="ECO:0000313" key="2">
    <source>
        <dbReference type="EMBL" id="AEV20474.1"/>
    </source>
</evidence>
<organism evidence="2 3">
    <name type="scientific">Geobacillus thermoleovorans CCB_US3_UF5</name>
    <dbReference type="NCBI Taxonomy" id="1111068"/>
    <lineage>
        <taxon>Bacteria</taxon>
        <taxon>Bacillati</taxon>
        <taxon>Bacillota</taxon>
        <taxon>Bacilli</taxon>
        <taxon>Bacillales</taxon>
        <taxon>Anoxybacillaceae</taxon>
        <taxon>Geobacillus</taxon>
        <taxon>Geobacillus thermoleovorans group</taxon>
    </lineage>
</organism>
<feature type="compositionally biased region" description="Basic and acidic residues" evidence="1">
    <location>
        <begin position="39"/>
        <end position="57"/>
    </location>
</feature>
<name>A0ABN4A234_GEOTH</name>
<sequence length="57" mass="6335">MSGPREDLDRAAGNVKRWKTPHGHGLALSTPDAPLAKSRPKEGNGRHGRRQNKEEHE</sequence>
<dbReference type="RefSeq" id="WP_014196573.1">
    <property type="nucleotide sequence ID" value="NC_016593.1"/>
</dbReference>
<feature type="compositionally biased region" description="Basic and acidic residues" evidence="1">
    <location>
        <begin position="1"/>
        <end position="10"/>
    </location>
</feature>
<feature type="region of interest" description="Disordered" evidence="1">
    <location>
        <begin position="1"/>
        <end position="57"/>
    </location>
</feature>
<keyword evidence="3" id="KW-1185">Reference proteome</keyword>
<dbReference type="Proteomes" id="UP000005636">
    <property type="component" value="Chromosome"/>
</dbReference>
<evidence type="ECO:0000313" key="3">
    <source>
        <dbReference type="Proteomes" id="UP000005636"/>
    </source>
</evidence>